<dbReference type="InterPro" id="IPR013154">
    <property type="entry name" value="ADH-like_N"/>
</dbReference>
<dbReference type="InterPro" id="IPR036291">
    <property type="entry name" value="NAD(P)-bd_dom_sf"/>
</dbReference>
<keyword evidence="1" id="KW-0521">NADP</keyword>
<dbReference type="Pfam" id="PF00107">
    <property type="entry name" value="ADH_zinc_N"/>
    <property type="match status" value="1"/>
</dbReference>
<dbReference type="CDD" id="cd08253">
    <property type="entry name" value="zeta_crystallin"/>
    <property type="match status" value="1"/>
</dbReference>
<dbReference type="SUPFAM" id="SSF50129">
    <property type="entry name" value="GroES-like"/>
    <property type="match status" value="1"/>
</dbReference>
<dbReference type="InterPro" id="IPR013149">
    <property type="entry name" value="ADH-like_C"/>
</dbReference>
<evidence type="ECO:0000259" key="2">
    <source>
        <dbReference type="SMART" id="SM00829"/>
    </source>
</evidence>
<name>A0AA96WBG6_9CYAN</name>
<dbReference type="GO" id="GO:0016491">
    <property type="term" value="F:oxidoreductase activity"/>
    <property type="evidence" value="ECO:0007669"/>
    <property type="project" value="InterPro"/>
</dbReference>
<dbReference type="Pfam" id="PF08240">
    <property type="entry name" value="ADH_N"/>
    <property type="match status" value="1"/>
</dbReference>
<accession>A0AA96WBG6</accession>
<dbReference type="PANTHER" id="PTHR44154:SF1">
    <property type="entry name" value="QUINONE OXIDOREDUCTASE"/>
    <property type="match status" value="1"/>
</dbReference>
<proteinExistence type="predicted"/>
<gene>
    <name evidence="3" type="ORF">HJG54_02510</name>
</gene>
<evidence type="ECO:0000256" key="1">
    <source>
        <dbReference type="ARBA" id="ARBA00022857"/>
    </source>
</evidence>
<dbReference type="SUPFAM" id="SSF51735">
    <property type="entry name" value="NAD(P)-binding Rossmann-fold domains"/>
    <property type="match status" value="1"/>
</dbReference>
<dbReference type="AlphaFoldDB" id="A0AA96WBG6"/>
<evidence type="ECO:0000313" key="3">
    <source>
        <dbReference type="EMBL" id="WNZ21850.1"/>
    </source>
</evidence>
<dbReference type="EMBL" id="CP053586">
    <property type="protein sequence ID" value="WNZ21850.1"/>
    <property type="molecule type" value="Genomic_DNA"/>
</dbReference>
<dbReference type="SMART" id="SM00829">
    <property type="entry name" value="PKS_ER"/>
    <property type="match status" value="1"/>
</dbReference>
<dbReference type="InterPro" id="IPR020843">
    <property type="entry name" value="ER"/>
</dbReference>
<sequence>MKAAWYERLGPAREVLIVDETAVPTVNPGEVLVRVHASGINPSDVKQRSGWGGLKMRSARVIPHNDGAGVIEAVGEGVAPERVGERVWLYKATFSHSMGTAAEYVVVPSNQAVPLPGTTDFAEAACLGVPAMTAHHCLFKDGAIEGQTVLVTGGAGAVGYYAVQLAKWGGAQVITTVSSEVKAKAARAAGADHVLNYKTENVVEQIRDITGHRTGIDRVVEVDFAGNLSMNLAVLKTNSVIATYASDSDFNAQIPFYSLIYKNLTVHYVLVYAMSEAAHRAAIQDITTCLTTGILKHQIAHRYSLDQIATAHEMQESGTVTGKLVIQF</sequence>
<dbReference type="PANTHER" id="PTHR44154">
    <property type="entry name" value="QUINONE OXIDOREDUCTASE"/>
    <property type="match status" value="1"/>
</dbReference>
<dbReference type="InterPro" id="IPR011032">
    <property type="entry name" value="GroES-like_sf"/>
</dbReference>
<organism evidence="3">
    <name type="scientific">Leptolyngbya sp. NK1-12</name>
    <dbReference type="NCBI Taxonomy" id="2547451"/>
    <lineage>
        <taxon>Bacteria</taxon>
        <taxon>Bacillati</taxon>
        <taxon>Cyanobacteriota</taxon>
        <taxon>Cyanophyceae</taxon>
        <taxon>Leptolyngbyales</taxon>
        <taxon>Leptolyngbyaceae</taxon>
        <taxon>Leptolyngbya group</taxon>
        <taxon>Leptolyngbya</taxon>
    </lineage>
</organism>
<reference evidence="3" key="1">
    <citation type="submission" date="2020-05" db="EMBL/GenBank/DDBJ databases">
        <authorList>
            <person name="Zhu T."/>
            <person name="Keshari N."/>
            <person name="Lu X."/>
        </authorList>
    </citation>
    <scope>NUCLEOTIDE SEQUENCE</scope>
    <source>
        <strain evidence="3">NK1-12</strain>
    </source>
</reference>
<dbReference type="InterPro" id="IPR051603">
    <property type="entry name" value="Zinc-ADH_QOR/CCCR"/>
</dbReference>
<feature type="domain" description="Enoyl reductase (ER)" evidence="2">
    <location>
        <begin position="12"/>
        <end position="326"/>
    </location>
</feature>
<dbReference type="RefSeq" id="WP_316433158.1">
    <property type="nucleotide sequence ID" value="NZ_CP053586.1"/>
</dbReference>
<protein>
    <submittedName>
        <fullName evidence="3">NADPH:quinone reductase</fullName>
    </submittedName>
</protein>
<dbReference type="Gene3D" id="3.40.50.720">
    <property type="entry name" value="NAD(P)-binding Rossmann-like Domain"/>
    <property type="match status" value="1"/>
</dbReference>
<dbReference type="Gene3D" id="3.90.180.10">
    <property type="entry name" value="Medium-chain alcohol dehydrogenases, catalytic domain"/>
    <property type="match status" value="1"/>
</dbReference>